<organism evidence="7 8">
    <name type="scientific">Naegleria fowleri</name>
    <name type="common">Brain eating amoeba</name>
    <dbReference type="NCBI Taxonomy" id="5763"/>
    <lineage>
        <taxon>Eukaryota</taxon>
        <taxon>Discoba</taxon>
        <taxon>Heterolobosea</taxon>
        <taxon>Tetramitia</taxon>
        <taxon>Eutetramitia</taxon>
        <taxon>Vahlkampfiidae</taxon>
        <taxon>Naegleria</taxon>
    </lineage>
</organism>
<accession>A0A6A5C844</accession>
<keyword evidence="8" id="KW-1185">Reference proteome</keyword>
<reference evidence="7 8" key="1">
    <citation type="journal article" date="2019" name="Sci. Rep.">
        <title>Nanopore sequencing improves the draft genome of the human pathogenic amoeba Naegleria fowleri.</title>
        <authorList>
            <person name="Liechti N."/>
            <person name="Schurch N."/>
            <person name="Bruggmann R."/>
            <person name="Wittwer M."/>
        </authorList>
    </citation>
    <scope>NUCLEOTIDE SEQUENCE [LARGE SCALE GENOMIC DNA]</scope>
    <source>
        <strain evidence="7 8">ATCC 30894</strain>
    </source>
</reference>
<feature type="domain" description="HTH myb-type" evidence="6">
    <location>
        <begin position="213"/>
        <end position="268"/>
    </location>
</feature>
<feature type="domain" description="SANT" evidence="5">
    <location>
        <begin position="216"/>
        <end position="271"/>
    </location>
</feature>
<dbReference type="InterPro" id="IPR001005">
    <property type="entry name" value="SANT/Myb"/>
</dbReference>
<dbReference type="GO" id="GO:0000278">
    <property type="term" value="P:mitotic cell cycle"/>
    <property type="evidence" value="ECO:0007669"/>
    <property type="project" value="TreeGrafter"/>
</dbReference>
<feature type="region of interest" description="Disordered" evidence="3">
    <location>
        <begin position="319"/>
        <end position="367"/>
    </location>
</feature>
<dbReference type="SMART" id="SM00717">
    <property type="entry name" value="SANT"/>
    <property type="match status" value="2"/>
</dbReference>
<keyword evidence="1" id="KW-0677">Repeat</keyword>
<dbReference type="GO" id="GO:0000978">
    <property type="term" value="F:RNA polymerase II cis-regulatory region sequence-specific DNA binding"/>
    <property type="evidence" value="ECO:0007669"/>
    <property type="project" value="TreeGrafter"/>
</dbReference>
<dbReference type="PANTHER" id="PTHR45614:SF25">
    <property type="entry name" value="MYB PROTEIN"/>
    <property type="match status" value="1"/>
</dbReference>
<dbReference type="SUPFAM" id="SSF46689">
    <property type="entry name" value="Homeodomain-like"/>
    <property type="match status" value="1"/>
</dbReference>
<dbReference type="EMBL" id="VFQX01000013">
    <property type="protein sequence ID" value="KAF0981615.1"/>
    <property type="molecule type" value="Genomic_DNA"/>
</dbReference>
<dbReference type="GeneID" id="68119487"/>
<dbReference type="AlphaFoldDB" id="A0A6A5C844"/>
<dbReference type="Pfam" id="PF13921">
    <property type="entry name" value="Myb_DNA-bind_6"/>
    <property type="match status" value="1"/>
</dbReference>
<dbReference type="CDD" id="cd00167">
    <property type="entry name" value="SANT"/>
    <property type="match status" value="2"/>
</dbReference>
<name>A0A6A5C844_NAEFO</name>
<sequence length="559" mass="62925">MMMNQNLSFMIPESGCPQTTQIQNQSLGSSLMASLQDVNPTNNFQTSSSHHLNFQQQQLLQNNSRRLSISGHQNIPQHLHVSSHSTTRGGANEVNHHQTSLSHTHPQQSSTTHLFNQMDLTGFSSTSLGDHILDLCGQKDEPYVVVKISFLTYQRLLAMLNGSNPVNVVNNKNPCVESSSSGPANVLKLTQHSNNDYDSEDLDSTEKKSTKGDSGVIKGSWSEQEDEKLLQLVKKHGPKRWSFIASHLEGRVGKQCRERYLNHLDPRINKKAWTEEEDKIIIELHEKHGNQWAKISKALEGRTANAIKNHWNSTLSKRFEKKQKTKRELAEEKKDDSSQPQQIIHRDQLVQETNIPPQNRNDYYKDHPQFSCKSSEFNEIFLATPLAETNPLKRSFRDVLELTDDPSKKMKRNSSDIKLESEENLNGETSLEDNCNSEQGNRKDKFKNLRINLVEKSGDISCSDRSSSVVCHTTSTPIGVESTVSVLTEHTLPSGFTPRGFTSSISDTQLPFCSPTPSGLSSIFTQTFNDGTTTPSNLQMTEIFMDEMMFVSPRNGKNI</sequence>
<dbReference type="PROSITE" id="PS50090">
    <property type="entry name" value="MYB_LIKE"/>
    <property type="match status" value="2"/>
</dbReference>
<gene>
    <name evidence="7" type="ORF">FDP41_012272</name>
</gene>
<feature type="region of interest" description="Disordered" evidence="3">
    <location>
        <begin position="193"/>
        <end position="219"/>
    </location>
</feature>
<dbReference type="FunFam" id="1.10.10.60:FF:000010">
    <property type="entry name" value="Transcriptional activator Myb isoform A"/>
    <property type="match status" value="1"/>
</dbReference>
<evidence type="ECO:0000256" key="2">
    <source>
        <dbReference type="ARBA" id="ARBA00023125"/>
    </source>
</evidence>
<feature type="domain" description="HTH myb-type" evidence="6">
    <location>
        <begin position="269"/>
        <end position="319"/>
    </location>
</feature>
<dbReference type="InterPro" id="IPR017884">
    <property type="entry name" value="SANT_dom"/>
</dbReference>
<feature type="compositionally biased region" description="Basic and acidic residues" evidence="3">
    <location>
        <begin position="326"/>
        <end position="337"/>
    </location>
</feature>
<evidence type="ECO:0000259" key="5">
    <source>
        <dbReference type="PROSITE" id="PS51293"/>
    </source>
</evidence>
<proteinExistence type="predicted"/>
<feature type="domain" description="Myb-like" evidence="4">
    <location>
        <begin position="265"/>
        <end position="315"/>
    </location>
</feature>
<evidence type="ECO:0000259" key="6">
    <source>
        <dbReference type="PROSITE" id="PS51294"/>
    </source>
</evidence>
<dbReference type="InterPro" id="IPR050560">
    <property type="entry name" value="MYB_TF"/>
</dbReference>
<feature type="compositionally biased region" description="Polar residues" evidence="3">
    <location>
        <begin position="424"/>
        <end position="439"/>
    </location>
</feature>
<feature type="region of interest" description="Disordered" evidence="3">
    <location>
        <begin position="407"/>
        <end position="441"/>
    </location>
</feature>
<dbReference type="PROSITE" id="PS51294">
    <property type="entry name" value="HTH_MYB"/>
    <property type="match status" value="2"/>
</dbReference>
<dbReference type="VEuPathDB" id="AmoebaDB:NF0052380"/>
<feature type="region of interest" description="Disordered" evidence="3">
    <location>
        <begin position="81"/>
        <end position="111"/>
    </location>
</feature>
<dbReference type="PANTHER" id="PTHR45614">
    <property type="entry name" value="MYB PROTEIN-RELATED"/>
    <property type="match status" value="1"/>
</dbReference>
<feature type="compositionally biased region" description="Polar residues" evidence="3">
    <location>
        <begin position="350"/>
        <end position="361"/>
    </location>
</feature>
<feature type="compositionally biased region" description="Polar residues" evidence="3">
    <location>
        <begin position="97"/>
        <end position="111"/>
    </location>
</feature>
<evidence type="ECO:0000313" key="7">
    <source>
        <dbReference type="EMBL" id="KAF0981615.1"/>
    </source>
</evidence>
<dbReference type="RefSeq" id="XP_044566328.1">
    <property type="nucleotide sequence ID" value="XM_044702773.1"/>
</dbReference>
<dbReference type="InterPro" id="IPR009057">
    <property type="entry name" value="Homeodomain-like_sf"/>
</dbReference>
<evidence type="ECO:0000256" key="3">
    <source>
        <dbReference type="SAM" id="MobiDB-lite"/>
    </source>
</evidence>
<dbReference type="GO" id="GO:0045944">
    <property type="term" value="P:positive regulation of transcription by RNA polymerase II"/>
    <property type="evidence" value="ECO:0007669"/>
    <property type="project" value="TreeGrafter"/>
</dbReference>
<dbReference type="InterPro" id="IPR017930">
    <property type="entry name" value="Myb_dom"/>
</dbReference>
<evidence type="ECO:0000259" key="4">
    <source>
        <dbReference type="PROSITE" id="PS50090"/>
    </source>
</evidence>
<dbReference type="GO" id="GO:0000981">
    <property type="term" value="F:DNA-binding transcription factor activity, RNA polymerase II-specific"/>
    <property type="evidence" value="ECO:0007669"/>
    <property type="project" value="TreeGrafter"/>
</dbReference>
<feature type="domain" description="Myb-like" evidence="4">
    <location>
        <begin position="213"/>
        <end position="264"/>
    </location>
</feature>
<dbReference type="GO" id="GO:0005634">
    <property type="term" value="C:nucleus"/>
    <property type="evidence" value="ECO:0007669"/>
    <property type="project" value="TreeGrafter"/>
</dbReference>
<dbReference type="VEuPathDB" id="AmoebaDB:NfTy_039240"/>
<dbReference type="OrthoDB" id="2143914at2759"/>
<evidence type="ECO:0000256" key="1">
    <source>
        <dbReference type="ARBA" id="ARBA00022737"/>
    </source>
</evidence>
<dbReference type="PROSITE" id="PS51293">
    <property type="entry name" value="SANT"/>
    <property type="match status" value="1"/>
</dbReference>
<evidence type="ECO:0000313" key="8">
    <source>
        <dbReference type="Proteomes" id="UP000444721"/>
    </source>
</evidence>
<dbReference type="VEuPathDB" id="AmoebaDB:FDP41_012272"/>
<dbReference type="Proteomes" id="UP000444721">
    <property type="component" value="Unassembled WGS sequence"/>
</dbReference>
<keyword evidence="2" id="KW-0238">DNA-binding</keyword>
<comment type="caution">
    <text evidence="7">The sequence shown here is derived from an EMBL/GenBank/DDBJ whole genome shotgun (WGS) entry which is preliminary data.</text>
</comment>
<feature type="compositionally biased region" description="Basic and acidic residues" evidence="3">
    <location>
        <begin position="407"/>
        <end position="421"/>
    </location>
</feature>
<protein>
    <submittedName>
        <fullName evidence="7">Uncharacterized protein</fullName>
    </submittedName>
</protein>
<dbReference type="Gene3D" id="1.10.10.60">
    <property type="entry name" value="Homeodomain-like"/>
    <property type="match status" value="2"/>
</dbReference>